<dbReference type="InParanoid" id="A0A0C3DJU9"/>
<feature type="compositionally biased region" description="Basic and acidic residues" evidence="1">
    <location>
        <begin position="178"/>
        <end position="189"/>
    </location>
</feature>
<evidence type="ECO:0000313" key="2">
    <source>
        <dbReference type="EMBL" id="KIM60980.1"/>
    </source>
</evidence>
<feature type="region of interest" description="Disordered" evidence="1">
    <location>
        <begin position="31"/>
        <end position="64"/>
    </location>
</feature>
<reference evidence="3" key="2">
    <citation type="submission" date="2015-01" db="EMBL/GenBank/DDBJ databases">
        <title>Evolutionary Origins and Diversification of the Mycorrhizal Mutualists.</title>
        <authorList>
            <consortium name="DOE Joint Genome Institute"/>
            <consortium name="Mycorrhizal Genomics Consortium"/>
            <person name="Kohler A."/>
            <person name="Kuo A."/>
            <person name="Nagy L.G."/>
            <person name="Floudas D."/>
            <person name="Copeland A."/>
            <person name="Barry K.W."/>
            <person name="Cichocki N."/>
            <person name="Veneault-Fourrey C."/>
            <person name="LaButti K."/>
            <person name="Lindquist E.A."/>
            <person name="Lipzen A."/>
            <person name="Lundell T."/>
            <person name="Morin E."/>
            <person name="Murat C."/>
            <person name="Riley R."/>
            <person name="Ohm R."/>
            <person name="Sun H."/>
            <person name="Tunlid A."/>
            <person name="Henrissat B."/>
            <person name="Grigoriev I.V."/>
            <person name="Hibbett D.S."/>
            <person name="Martin F."/>
        </authorList>
    </citation>
    <scope>NUCLEOTIDE SEQUENCE [LARGE SCALE GENOMIC DNA]</scope>
    <source>
        <strain evidence="3">Foug A</strain>
    </source>
</reference>
<reference evidence="2 3" key="1">
    <citation type="submission" date="2014-04" db="EMBL/GenBank/DDBJ databases">
        <authorList>
            <consortium name="DOE Joint Genome Institute"/>
            <person name="Kuo A."/>
            <person name="Kohler A."/>
            <person name="Nagy L.G."/>
            <person name="Floudas D."/>
            <person name="Copeland A."/>
            <person name="Barry K.W."/>
            <person name="Cichocki N."/>
            <person name="Veneault-Fourrey C."/>
            <person name="LaButti K."/>
            <person name="Lindquist E.A."/>
            <person name="Lipzen A."/>
            <person name="Lundell T."/>
            <person name="Morin E."/>
            <person name="Murat C."/>
            <person name="Sun H."/>
            <person name="Tunlid A."/>
            <person name="Henrissat B."/>
            <person name="Grigoriev I.V."/>
            <person name="Hibbett D.S."/>
            <person name="Martin F."/>
            <person name="Nordberg H.P."/>
            <person name="Cantor M.N."/>
            <person name="Hua S.X."/>
        </authorList>
    </citation>
    <scope>NUCLEOTIDE SEQUENCE [LARGE SCALE GENOMIC DNA]</scope>
    <source>
        <strain evidence="2 3">Foug A</strain>
    </source>
</reference>
<dbReference type="HOGENOM" id="CLU_123481_0_0_1"/>
<gene>
    <name evidence="2" type="ORF">SCLCIDRAFT_1216281</name>
</gene>
<protein>
    <submittedName>
        <fullName evidence="2">Uncharacterized protein</fullName>
    </submittedName>
</protein>
<dbReference type="EMBL" id="KN822056">
    <property type="protein sequence ID" value="KIM60980.1"/>
    <property type="molecule type" value="Genomic_DNA"/>
</dbReference>
<dbReference type="AlphaFoldDB" id="A0A0C3DJU9"/>
<sequence>MTTTPTITLTYDPMTTMAMASAAAAINNIEDNGRLQPPSSHYRQRQRHPSEACRPRLPRDPPAQTMMTTRCRAQDFVQGSACTLYHRRRRPSPAKRNNGDNDAPVQPLSLWNIDVDIYLLRIKMHRRQRRSSLARRGMPDANDAHECPLLPWNIDIVYLQPAETRQQQQQHQHAAHRGTPDDNARLQYA</sequence>
<dbReference type="Proteomes" id="UP000053989">
    <property type="component" value="Unassembled WGS sequence"/>
</dbReference>
<feature type="compositionally biased region" description="Basic and acidic residues" evidence="1">
    <location>
        <begin position="48"/>
        <end position="59"/>
    </location>
</feature>
<name>A0A0C3DJU9_9AGAM</name>
<accession>A0A0C3DJU9</accession>
<evidence type="ECO:0000256" key="1">
    <source>
        <dbReference type="SAM" id="MobiDB-lite"/>
    </source>
</evidence>
<keyword evidence="3" id="KW-1185">Reference proteome</keyword>
<organism evidence="2 3">
    <name type="scientific">Scleroderma citrinum Foug A</name>
    <dbReference type="NCBI Taxonomy" id="1036808"/>
    <lineage>
        <taxon>Eukaryota</taxon>
        <taxon>Fungi</taxon>
        <taxon>Dikarya</taxon>
        <taxon>Basidiomycota</taxon>
        <taxon>Agaricomycotina</taxon>
        <taxon>Agaricomycetes</taxon>
        <taxon>Agaricomycetidae</taxon>
        <taxon>Boletales</taxon>
        <taxon>Sclerodermatineae</taxon>
        <taxon>Sclerodermataceae</taxon>
        <taxon>Scleroderma</taxon>
    </lineage>
</organism>
<feature type="region of interest" description="Disordered" evidence="1">
    <location>
        <begin position="163"/>
        <end position="189"/>
    </location>
</feature>
<evidence type="ECO:0000313" key="3">
    <source>
        <dbReference type="Proteomes" id="UP000053989"/>
    </source>
</evidence>
<proteinExistence type="predicted"/>